<feature type="transmembrane region" description="Helical" evidence="1">
    <location>
        <begin position="157"/>
        <end position="175"/>
    </location>
</feature>
<organism evidence="3 4">
    <name type="scientific">Mesorhizobium temperatum</name>
    <dbReference type="NCBI Taxonomy" id="241416"/>
    <lineage>
        <taxon>Bacteria</taxon>
        <taxon>Pseudomonadati</taxon>
        <taxon>Pseudomonadota</taxon>
        <taxon>Alphaproteobacteria</taxon>
        <taxon>Hyphomicrobiales</taxon>
        <taxon>Phyllobacteriaceae</taxon>
        <taxon>Mesorhizobium</taxon>
    </lineage>
</organism>
<dbReference type="RefSeq" id="WP_095492450.1">
    <property type="nucleotide sequence ID" value="NZ_NPKJ01000037.1"/>
</dbReference>
<feature type="transmembrane region" description="Helical" evidence="1">
    <location>
        <begin position="234"/>
        <end position="253"/>
    </location>
</feature>
<dbReference type="GO" id="GO:0016020">
    <property type="term" value="C:membrane"/>
    <property type="evidence" value="ECO:0007669"/>
    <property type="project" value="TreeGrafter"/>
</dbReference>
<feature type="transmembrane region" description="Helical" evidence="1">
    <location>
        <begin position="207"/>
        <end position="228"/>
    </location>
</feature>
<comment type="caution">
    <text evidence="3">The sequence shown here is derived from an EMBL/GenBank/DDBJ whole genome shotgun (WGS) entry which is preliminary data.</text>
</comment>
<evidence type="ECO:0000256" key="1">
    <source>
        <dbReference type="SAM" id="Phobius"/>
    </source>
</evidence>
<sequence>MNAHVQPQYHGIEAPKRYIHYRFDRSITHEIKALETDNWHGPLYIIKDYAVIAAFAWLVIGASWWFYPLAVIVIGARQRGISTILHDCAHGVLTKNRGLNFLLGTLLTAWPLFQRHFAYKESHVHSHHPYLGRADADPDLGFFIAEGVFTPQTDRSFVWKIIIFPLLGSKTYAYLKYLLRNRYRMILDTLSRKESSTRVKREETWRYVFDCWGFYAFWACVVTLALAYGSFQELVLLWVVPYLTSFHIIGWFIEMSEHCSSIDRRTVDLEMTRNRRSRHIEKWLTAINGDNYHLDHHLDPATPLWRLPEAHAIRMRDPVYAAHCSEAGGIFQSGPNGEPSILKLIRDQNRKRFAASAGLRA</sequence>
<dbReference type="EMBL" id="NPKJ01000037">
    <property type="protein sequence ID" value="PAQ09928.1"/>
    <property type="molecule type" value="Genomic_DNA"/>
</dbReference>
<name>A0A271LS00_9HYPH</name>
<keyword evidence="1" id="KW-1133">Transmembrane helix</keyword>
<dbReference type="Proteomes" id="UP000216442">
    <property type="component" value="Unassembled WGS sequence"/>
</dbReference>
<dbReference type="GO" id="GO:0008610">
    <property type="term" value="P:lipid biosynthetic process"/>
    <property type="evidence" value="ECO:0007669"/>
    <property type="project" value="UniProtKB-ARBA"/>
</dbReference>
<keyword evidence="1" id="KW-0472">Membrane</keyword>
<dbReference type="PANTHER" id="PTHR19353">
    <property type="entry name" value="FATTY ACID DESATURASE 2"/>
    <property type="match status" value="1"/>
</dbReference>
<protein>
    <recommendedName>
        <fullName evidence="2">Fatty acid desaturase domain-containing protein</fullName>
    </recommendedName>
</protein>
<proteinExistence type="predicted"/>
<keyword evidence="4" id="KW-1185">Reference proteome</keyword>
<dbReference type="GO" id="GO:0016717">
    <property type="term" value="F:oxidoreductase activity, acting on paired donors, with oxidation of a pair of donors resulting in the reduction of molecular oxygen to two molecules of water"/>
    <property type="evidence" value="ECO:0007669"/>
    <property type="project" value="TreeGrafter"/>
</dbReference>
<gene>
    <name evidence="3" type="ORF">CIT26_10105</name>
</gene>
<reference evidence="3 4" key="1">
    <citation type="submission" date="2017-08" db="EMBL/GenBank/DDBJ databases">
        <title>Mesorhizobium wenxinae sp. nov., a novel rhizobial species isolated from root nodules of chickpea (Cicer arietinum L.).</title>
        <authorList>
            <person name="Zhang J."/>
        </authorList>
    </citation>
    <scope>NUCLEOTIDE SEQUENCE [LARGE SCALE GENOMIC DNA]</scope>
    <source>
        <strain evidence="3 4">SDW018</strain>
    </source>
</reference>
<evidence type="ECO:0000313" key="3">
    <source>
        <dbReference type="EMBL" id="PAQ09928.1"/>
    </source>
</evidence>
<dbReference type="InterPro" id="IPR012171">
    <property type="entry name" value="Fatty_acid_desaturase"/>
</dbReference>
<accession>A0A271LS00</accession>
<feature type="domain" description="Fatty acid desaturase" evidence="2">
    <location>
        <begin position="63"/>
        <end position="317"/>
    </location>
</feature>
<dbReference type="OrthoDB" id="9792534at2"/>
<evidence type="ECO:0000313" key="4">
    <source>
        <dbReference type="Proteomes" id="UP000216442"/>
    </source>
</evidence>
<dbReference type="InterPro" id="IPR005804">
    <property type="entry name" value="FA_desaturase_dom"/>
</dbReference>
<dbReference type="PANTHER" id="PTHR19353:SF19">
    <property type="entry name" value="DELTA(5) FATTY ACID DESATURASE C-RELATED"/>
    <property type="match status" value="1"/>
</dbReference>
<dbReference type="AlphaFoldDB" id="A0A271LS00"/>
<keyword evidence="1" id="KW-0812">Transmembrane</keyword>
<dbReference type="CDD" id="cd03510">
    <property type="entry name" value="Rhizobitoxine-FADS-like"/>
    <property type="match status" value="1"/>
</dbReference>
<dbReference type="Pfam" id="PF00487">
    <property type="entry name" value="FA_desaturase"/>
    <property type="match status" value="1"/>
</dbReference>
<evidence type="ECO:0000259" key="2">
    <source>
        <dbReference type="Pfam" id="PF00487"/>
    </source>
</evidence>
<feature type="transmembrane region" description="Helical" evidence="1">
    <location>
        <begin position="97"/>
        <end position="113"/>
    </location>
</feature>
<feature type="transmembrane region" description="Helical" evidence="1">
    <location>
        <begin position="49"/>
        <end position="76"/>
    </location>
</feature>